<gene>
    <name evidence="1" type="ORF">SCALOS_LOCUS7508</name>
</gene>
<sequence length="101" mass="11605">TWIRPKDMNFCELVQDKSGEKNRLRDKKNTQPIRNTIERQEIEINNDPININSTSINKAKKKLSPSLVDTLKLNNVTDNILSLLTSATVGQILQYPNQKRT</sequence>
<protein>
    <submittedName>
        <fullName evidence="1">11747_t:CDS:1</fullName>
    </submittedName>
</protein>
<name>A0ACA9N0M5_9GLOM</name>
<feature type="non-terminal residue" evidence="1">
    <location>
        <position position="1"/>
    </location>
</feature>
<dbReference type="Proteomes" id="UP000789860">
    <property type="component" value="Unassembled WGS sequence"/>
</dbReference>
<reference evidence="1" key="1">
    <citation type="submission" date="2021-06" db="EMBL/GenBank/DDBJ databases">
        <authorList>
            <person name="Kallberg Y."/>
            <person name="Tangrot J."/>
            <person name="Rosling A."/>
        </authorList>
    </citation>
    <scope>NUCLEOTIDE SEQUENCE</scope>
    <source>
        <strain evidence="1">AU212A</strain>
    </source>
</reference>
<accession>A0ACA9N0M5</accession>
<keyword evidence="2" id="KW-1185">Reference proteome</keyword>
<organism evidence="1 2">
    <name type="scientific">Scutellospora calospora</name>
    <dbReference type="NCBI Taxonomy" id="85575"/>
    <lineage>
        <taxon>Eukaryota</taxon>
        <taxon>Fungi</taxon>
        <taxon>Fungi incertae sedis</taxon>
        <taxon>Mucoromycota</taxon>
        <taxon>Glomeromycotina</taxon>
        <taxon>Glomeromycetes</taxon>
        <taxon>Diversisporales</taxon>
        <taxon>Gigasporaceae</taxon>
        <taxon>Scutellospora</taxon>
    </lineage>
</organism>
<proteinExistence type="predicted"/>
<dbReference type="EMBL" id="CAJVPM010016906">
    <property type="protein sequence ID" value="CAG8616882.1"/>
    <property type="molecule type" value="Genomic_DNA"/>
</dbReference>
<evidence type="ECO:0000313" key="2">
    <source>
        <dbReference type="Proteomes" id="UP000789860"/>
    </source>
</evidence>
<evidence type="ECO:0000313" key="1">
    <source>
        <dbReference type="EMBL" id="CAG8616882.1"/>
    </source>
</evidence>
<comment type="caution">
    <text evidence="1">The sequence shown here is derived from an EMBL/GenBank/DDBJ whole genome shotgun (WGS) entry which is preliminary data.</text>
</comment>